<dbReference type="RefSeq" id="WP_170131605.1">
    <property type="nucleotide sequence ID" value="NZ_QGDQ01000029.1"/>
</dbReference>
<dbReference type="EMBL" id="QGDQ01000029">
    <property type="protein sequence ID" value="PWJ48653.1"/>
    <property type="molecule type" value="Genomic_DNA"/>
</dbReference>
<evidence type="ECO:0000313" key="1">
    <source>
        <dbReference type="EMBL" id="PWJ48653.1"/>
    </source>
</evidence>
<keyword evidence="2" id="KW-1185">Reference proteome</keyword>
<comment type="caution">
    <text evidence="1">The sequence shown here is derived from an EMBL/GenBank/DDBJ whole genome shotgun (WGS) entry which is preliminary data.</text>
</comment>
<reference evidence="1 2" key="1">
    <citation type="submission" date="2018-03" db="EMBL/GenBank/DDBJ databases">
        <title>Genomic Encyclopedia of Archaeal and Bacterial Type Strains, Phase II (KMG-II): from individual species to whole genera.</title>
        <authorList>
            <person name="Goeker M."/>
        </authorList>
    </citation>
    <scope>NUCLEOTIDE SEQUENCE [LARGE SCALE GENOMIC DNA]</scope>
    <source>
        <strain evidence="1 2">DSM 44889</strain>
    </source>
</reference>
<proteinExistence type="predicted"/>
<organism evidence="1 2">
    <name type="scientific">Quadrisphaera granulorum</name>
    <dbReference type="NCBI Taxonomy" id="317664"/>
    <lineage>
        <taxon>Bacteria</taxon>
        <taxon>Bacillati</taxon>
        <taxon>Actinomycetota</taxon>
        <taxon>Actinomycetes</taxon>
        <taxon>Kineosporiales</taxon>
        <taxon>Kineosporiaceae</taxon>
        <taxon>Quadrisphaera</taxon>
    </lineage>
</organism>
<dbReference type="Proteomes" id="UP000245469">
    <property type="component" value="Unassembled WGS sequence"/>
</dbReference>
<dbReference type="AlphaFoldDB" id="A0A315ZTZ8"/>
<protein>
    <recommendedName>
        <fullName evidence="3">Two-component sensor histidine kinase</fullName>
    </recommendedName>
</protein>
<accession>A0A315ZTZ8</accession>
<evidence type="ECO:0008006" key="3">
    <source>
        <dbReference type="Google" id="ProtNLM"/>
    </source>
</evidence>
<sequence length="70" mass="7137">MILLAVALLLLVVVGVLGVVALGAWEARTFAAAPARPALLAVLDEARAAQPEGVEAPRPVRALRSVLTAA</sequence>
<name>A0A315ZTZ8_9ACTN</name>
<evidence type="ECO:0000313" key="2">
    <source>
        <dbReference type="Proteomes" id="UP000245469"/>
    </source>
</evidence>
<gene>
    <name evidence="1" type="ORF">BXY45_12934</name>
</gene>